<dbReference type="Gene3D" id="1.20.120.530">
    <property type="entry name" value="GntR ligand-binding domain-like"/>
    <property type="match status" value="1"/>
</dbReference>
<dbReference type="SUPFAM" id="SSF48008">
    <property type="entry name" value="GntR ligand-binding domain-like"/>
    <property type="match status" value="1"/>
</dbReference>
<proteinExistence type="predicted"/>
<dbReference type="InterPro" id="IPR008920">
    <property type="entry name" value="TF_FadR/GntR_C"/>
</dbReference>
<keyword evidence="1" id="KW-0805">Transcription regulation</keyword>
<dbReference type="InterPro" id="IPR011711">
    <property type="entry name" value="GntR_C"/>
</dbReference>
<gene>
    <name evidence="5" type="ORF">H7F49_11990</name>
</gene>
<dbReference type="Pfam" id="PF07729">
    <property type="entry name" value="FCD"/>
    <property type="match status" value="1"/>
</dbReference>
<evidence type="ECO:0000256" key="1">
    <source>
        <dbReference type="ARBA" id="ARBA00023015"/>
    </source>
</evidence>
<dbReference type="EMBL" id="JACLAU010000019">
    <property type="protein sequence ID" value="MBC2652425.1"/>
    <property type="molecule type" value="Genomic_DNA"/>
</dbReference>
<keyword evidence="3" id="KW-0804">Transcription</keyword>
<protein>
    <submittedName>
        <fullName evidence="5">GntR family transcriptional regulator</fullName>
    </submittedName>
</protein>
<dbReference type="AlphaFoldDB" id="A0A7X1F8N9"/>
<accession>A0A7X1F8N9</accession>
<evidence type="ECO:0000256" key="2">
    <source>
        <dbReference type="ARBA" id="ARBA00023125"/>
    </source>
</evidence>
<comment type="caution">
    <text evidence="5">The sequence shown here is derived from an EMBL/GenBank/DDBJ whole genome shotgun (WGS) entry which is preliminary data.</text>
</comment>
<evidence type="ECO:0000259" key="4">
    <source>
        <dbReference type="SMART" id="SM00895"/>
    </source>
</evidence>
<reference evidence="5 6" key="1">
    <citation type="submission" date="2020-08" db="EMBL/GenBank/DDBJ databases">
        <title>The genome sequence of Novosphingobium flavum 4Y4.</title>
        <authorList>
            <person name="Liu Y."/>
        </authorList>
    </citation>
    <scope>NUCLEOTIDE SEQUENCE [LARGE SCALE GENOMIC DNA]</scope>
    <source>
        <strain evidence="5 6">4Y4</strain>
    </source>
</reference>
<sequence>MSEGGQKVTRSKPRPLGGITCPAPRVFAVLREPRKRRRFDHASQIPGLDDLPEDGALSLADELLDLGLLARDHGRYTIIDWTIDRIVEHLALAGAIHAMAAAEAALHANTTDFTNLAAIQAALRGLDADEPANLLGGAYLDYQFHLELVRLGGNQTAWASYAKAIPPAVWIAGANYFELDEARSSLAEHERLIDYMKAGDTLRARDAAAFHLEQAGAQIWRAGEAQIESYPSGADSLLASMSFGIEGGG</sequence>
<keyword evidence="6" id="KW-1185">Reference proteome</keyword>
<evidence type="ECO:0000313" key="5">
    <source>
        <dbReference type="EMBL" id="MBC2652425.1"/>
    </source>
</evidence>
<evidence type="ECO:0000313" key="6">
    <source>
        <dbReference type="Proteomes" id="UP000520156"/>
    </source>
</evidence>
<keyword evidence="2" id="KW-0238">DNA-binding</keyword>
<dbReference type="GO" id="GO:0003677">
    <property type="term" value="F:DNA binding"/>
    <property type="evidence" value="ECO:0007669"/>
    <property type="project" value="UniProtKB-KW"/>
</dbReference>
<name>A0A7X1F8N9_9SPHN</name>
<dbReference type="SMART" id="SM00895">
    <property type="entry name" value="FCD"/>
    <property type="match status" value="1"/>
</dbReference>
<organism evidence="5 6">
    <name type="scientific">Novosphingobium aerophilum</name>
    <dbReference type="NCBI Taxonomy" id="2839843"/>
    <lineage>
        <taxon>Bacteria</taxon>
        <taxon>Pseudomonadati</taxon>
        <taxon>Pseudomonadota</taxon>
        <taxon>Alphaproteobacteria</taxon>
        <taxon>Sphingomonadales</taxon>
        <taxon>Sphingomonadaceae</taxon>
        <taxon>Novosphingobium</taxon>
    </lineage>
</organism>
<evidence type="ECO:0000256" key="3">
    <source>
        <dbReference type="ARBA" id="ARBA00023163"/>
    </source>
</evidence>
<feature type="domain" description="GntR C-terminal" evidence="4">
    <location>
        <begin position="88"/>
        <end position="214"/>
    </location>
</feature>
<dbReference type="Proteomes" id="UP000520156">
    <property type="component" value="Unassembled WGS sequence"/>
</dbReference>